<keyword evidence="2" id="KW-1185">Reference proteome</keyword>
<accession>A0A6I6GY93</accession>
<dbReference type="AlphaFoldDB" id="A0A6I6GY93"/>
<evidence type="ECO:0000313" key="1">
    <source>
        <dbReference type="EMBL" id="QGW30069.1"/>
    </source>
</evidence>
<dbReference type="Proteomes" id="UP000426027">
    <property type="component" value="Chromosome"/>
</dbReference>
<sequence length="215" mass="25287">MPQAIHLKKQLKQCQELPEELAIRIHRSISWLICFEEHEKNPDVGFLSLWISFNACYGVDASNNEKKTERERFKKFIDQLVQKDESQRIFNLLWNKFSGPVKMLIDNHFVFKTFWDFHRGEAPEWETAFRKSQSAALRKLSEQDVAGLLEIVLDRLYVLRNQVMHGGATYKSKLNRSQIKDGVNMLRLLIPVIIEIMLQNPEEDWGEILYPVITN</sequence>
<dbReference type="EMBL" id="CP046566">
    <property type="protein sequence ID" value="QGW30069.1"/>
    <property type="molecule type" value="Genomic_DNA"/>
</dbReference>
<gene>
    <name evidence="1" type="ORF">GLV81_13020</name>
</gene>
<dbReference type="KEGG" id="fls:GLV81_13020"/>
<organism evidence="1 2">
    <name type="scientific">Phnomibacter ginsenosidimutans</name>
    <dbReference type="NCBI Taxonomy" id="2676868"/>
    <lineage>
        <taxon>Bacteria</taxon>
        <taxon>Pseudomonadati</taxon>
        <taxon>Bacteroidota</taxon>
        <taxon>Chitinophagia</taxon>
        <taxon>Chitinophagales</taxon>
        <taxon>Chitinophagaceae</taxon>
        <taxon>Phnomibacter</taxon>
    </lineage>
</organism>
<name>A0A6I6GY93_9BACT</name>
<evidence type="ECO:0000313" key="2">
    <source>
        <dbReference type="Proteomes" id="UP000426027"/>
    </source>
</evidence>
<proteinExistence type="predicted"/>
<protein>
    <submittedName>
        <fullName evidence="1">Uncharacterized protein</fullName>
    </submittedName>
</protein>
<reference evidence="1 2" key="1">
    <citation type="submission" date="2019-11" db="EMBL/GenBank/DDBJ databases">
        <authorList>
            <person name="Im W.T."/>
        </authorList>
    </citation>
    <scope>NUCLEOTIDE SEQUENCE [LARGE SCALE GENOMIC DNA]</scope>
    <source>
        <strain evidence="1 2">SB-02</strain>
    </source>
</reference>